<feature type="non-terminal residue" evidence="1">
    <location>
        <position position="1"/>
    </location>
</feature>
<reference evidence="1 2" key="1">
    <citation type="journal article" date="2010" name="Science">
        <title>Genomic comparison of the ants Camponotus floridanus and Harpegnathos saltator.</title>
        <authorList>
            <person name="Bonasio R."/>
            <person name="Zhang G."/>
            <person name="Ye C."/>
            <person name="Mutti N.S."/>
            <person name="Fang X."/>
            <person name="Qin N."/>
            <person name="Donahue G."/>
            <person name="Yang P."/>
            <person name="Li Q."/>
            <person name="Li C."/>
            <person name="Zhang P."/>
            <person name="Huang Z."/>
            <person name="Berger S.L."/>
            <person name="Reinberg D."/>
            <person name="Wang J."/>
            <person name="Liebig J."/>
        </authorList>
    </citation>
    <scope>NUCLEOTIDE SEQUENCE [LARGE SCALE GENOMIC DNA]</scope>
    <source>
        <strain evidence="2">C129</strain>
    </source>
</reference>
<dbReference type="PANTHER" id="PTHR37162:SF1">
    <property type="entry name" value="BED-TYPE DOMAIN-CONTAINING PROTEIN"/>
    <property type="match status" value="1"/>
</dbReference>
<keyword evidence="2" id="KW-1185">Reference proteome</keyword>
<dbReference type="PANTHER" id="PTHR37162">
    <property type="entry name" value="HAT FAMILY DIMERISATION DOMAINCONTAINING PROTEIN-RELATED"/>
    <property type="match status" value="1"/>
</dbReference>
<dbReference type="AlphaFoldDB" id="E2APF7"/>
<dbReference type="InParanoid" id="E2APF7"/>
<proteinExistence type="predicted"/>
<gene>
    <name evidence="1" type="ORF">EAG_13323</name>
</gene>
<protein>
    <submittedName>
        <fullName evidence="1">Uncharacterized protein</fullName>
    </submittedName>
</protein>
<evidence type="ECO:0000313" key="1">
    <source>
        <dbReference type="EMBL" id="EFN64682.1"/>
    </source>
</evidence>
<organism evidence="2">
    <name type="scientific">Camponotus floridanus</name>
    <name type="common">Florida carpenter ant</name>
    <dbReference type="NCBI Taxonomy" id="104421"/>
    <lineage>
        <taxon>Eukaryota</taxon>
        <taxon>Metazoa</taxon>
        <taxon>Ecdysozoa</taxon>
        <taxon>Arthropoda</taxon>
        <taxon>Hexapoda</taxon>
        <taxon>Insecta</taxon>
        <taxon>Pterygota</taxon>
        <taxon>Neoptera</taxon>
        <taxon>Endopterygota</taxon>
        <taxon>Hymenoptera</taxon>
        <taxon>Apocrita</taxon>
        <taxon>Aculeata</taxon>
        <taxon>Formicoidea</taxon>
        <taxon>Formicidae</taxon>
        <taxon>Formicinae</taxon>
        <taxon>Camponotus</taxon>
    </lineage>
</organism>
<feature type="non-terminal residue" evidence="1">
    <location>
        <position position="131"/>
    </location>
</feature>
<dbReference type="Proteomes" id="UP000000311">
    <property type="component" value="Unassembled WGS sequence"/>
</dbReference>
<sequence>IVEHNLPISIMDHLPAFIKSICPESKLIQNIHCRRIKTNLILRDIFREENIMLNIILSEQIKQNYFSLIIDGTTNIGTQKNLVVCVRLISASSVKDHFLTLMSLENSTAQYITDKITELLNSFEISLQNMI</sequence>
<evidence type="ECO:0000313" key="2">
    <source>
        <dbReference type="Proteomes" id="UP000000311"/>
    </source>
</evidence>
<name>E2APF7_CAMFO</name>
<accession>E2APF7</accession>
<dbReference type="EMBL" id="GL441525">
    <property type="protein sequence ID" value="EFN64682.1"/>
    <property type="molecule type" value="Genomic_DNA"/>
</dbReference>